<evidence type="ECO:0000313" key="2">
    <source>
        <dbReference type="EMBL" id="GMR60715.1"/>
    </source>
</evidence>
<feature type="compositionally biased region" description="Polar residues" evidence="1">
    <location>
        <begin position="50"/>
        <end position="68"/>
    </location>
</feature>
<feature type="region of interest" description="Disordered" evidence="1">
    <location>
        <begin position="19"/>
        <end position="68"/>
    </location>
</feature>
<dbReference type="EMBL" id="BTRK01000006">
    <property type="protein sequence ID" value="GMR60715.1"/>
    <property type="molecule type" value="Genomic_DNA"/>
</dbReference>
<reference evidence="3" key="1">
    <citation type="submission" date="2022-10" db="EMBL/GenBank/DDBJ databases">
        <title>Genome assembly of Pristionchus species.</title>
        <authorList>
            <person name="Yoshida K."/>
            <person name="Sommer R.J."/>
        </authorList>
    </citation>
    <scope>NUCLEOTIDE SEQUENCE [LARGE SCALE GENOMIC DNA]</scope>
    <source>
        <strain evidence="3">RS5460</strain>
    </source>
</reference>
<protein>
    <submittedName>
        <fullName evidence="2">Uncharacterized protein</fullName>
    </submittedName>
</protein>
<sequence length="68" mass="7481">GRRSCRTWGQSYQVDAANRDTAQQEKCAVSSKTVEGGNSEEWEDERRGGTRTNRTSIPLGSMIVSSDS</sequence>
<feature type="non-terminal residue" evidence="2">
    <location>
        <position position="1"/>
    </location>
</feature>
<accession>A0AAN5DEP7</accession>
<keyword evidence="3" id="KW-1185">Reference proteome</keyword>
<gene>
    <name evidence="2" type="ORF">PMAYCL1PPCAC_30910</name>
</gene>
<evidence type="ECO:0000256" key="1">
    <source>
        <dbReference type="SAM" id="MobiDB-lite"/>
    </source>
</evidence>
<comment type="caution">
    <text evidence="2">The sequence shown here is derived from an EMBL/GenBank/DDBJ whole genome shotgun (WGS) entry which is preliminary data.</text>
</comment>
<name>A0AAN5DEP7_9BILA</name>
<evidence type="ECO:0000313" key="3">
    <source>
        <dbReference type="Proteomes" id="UP001328107"/>
    </source>
</evidence>
<dbReference type="Proteomes" id="UP001328107">
    <property type="component" value="Unassembled WGS sequence"/>
</dbReference>
<organism evidence="2 3">
    <name type="scientific">Pristionchus mayeri</name>
    <dbReference type="NCBI Taxonomy" id="1317129"/>
    <lineage>
        <taxon>Eukaryota</taxon>
        <taxon>Metazoa</taxon>
        <taxon>Ecdysozoa</taxon>
        <taxon>Nematoda</taxon>
        <taxon>Chromadorea</taxon>
        <taxon>Rhabditida</taxon>
        <taxon>Rhabditina</taxon>
        <taxon>Diplogasteromorpha</taxon>
        <taxon>Diplogasteroidea</taxon>
        <taxon>Neodiplogasteridae</taxon>
        <taxon>Pristionchus</taxon>
    </lineage>
</organism>
<proteinExistence type="predicted"/>
<dbReference type="AlphaFoldDB" id="A0AAN5DEP7"/>